<dbReference type="Gene3D" id="1.25.40.10">
    <property type="entry name" value="Tetratricopeptide repeat domain"/>
    <property type="match status" value="2"/>
</dbReference>
<evidence type="ECO:0000313" key="3">
    <source>
        <dbReference type="Proteomes" id="UP001303899"/>
    </source>
</evidence>
<gene>
    <name evidence="2" type="ORF">VB776_15735</name>
</gene>
<comment type="caution">
    <text evidence="2">The sequence shown here is derived from an EMBL/GenBank/DDBJ whole genome shotgun (WGS) entry which is preliminary data.</text>
</comment>
<dbReference type="SUPFAM" id="SSF81901">
    <property type="entry name" value="HCP-like"/>
    <property type="match status" value="2"/>
</dbReference>
<dbReference type="Pfam" id="PF08238">
    <property type="entry name" value="Sel1"/>
    <property type="match status" value="8"/>
</dbReference>
<dbReference type="RefSeq" id="WP_323697714.1">
    <property type="nucleotide sequence ID" value="NZ_JAYGIL010000020.1"/>
</dbReference>
<dbReference type="Gene3D" id="3.40.50.1460">
    <property type="match status" value="1"/>
</dbReference>
<reference evidence="2 3" key="1">
    <citation type="submission" date="2023-12" db="EMBL/GenBank/DDBJ databases">
        <title>Novel species of the genus Arcicella isolated from rivers.</title>
        <authorList>
            <person name="Lu H."/>
        </authorList>
    </citation>
    <scope>NUCLEOTIDE SEQUENCE [LARGE SCALE GENOMIC DNA]</scope>
    <source>
        <strain evidence="2 3">DC2W</strain>
    </source>
</reference>
<dbReference type="InterPro" id="IPR011990">
    <property type="entry name" value="TPR-like_helical_dom_sf"/>
</dbReference>
<feature type="domain" description="Caspase family p20" evidence="1">
    <location>
        <begin position="50"/>
        <end position="177"/>
    </location>
</feature>
<dbReference type="Pfam" id="PF00656">
    <property type="entry name" value="Peptidase_C14"/>
    <property type="match status" value="1"/>
</dbReference>
<dbReference type="SMART" id="SM00671">
    <property type="entry name" value="SEL1"/>
    <property type="match status" value="7"/>
</dbReference>
<protein>
    <submittedName>
        <fullName evidence="2">Caspase family protein</fullName>
    </submittedName>
</protein>
<dbReference type="PANTHER" id="PTHR45011:SF1">
    <property type="entry name" value="DAP3-BINDING CELL DEATH ENHANCER 1"/>
    <property type="match status" value="1"/>
</dbReference>
<dbReference type="InterPro" id="IPR052748">
    <property type="entry name" value="ISR_Activator"/>
</dbReference>
<dbReference type="InterPro" id="IPR011600">
    <property type="entry name" value="Pept_C14_caspase"/>
</dbReference>
<dbReference type="InterPro" id="IPR006597">
    <property type="entry name" value="Sel1-like"/>
</dbReference>
<accession>A0ABU5S7C3</accession>
<dbReference type="PANTHER" id="PTHR45011">
    <property type="entry name" value="DAP3-BINDING CELL DEATH ENHANCER 1"/>
    <property type="match status" value="1"/>
</dbReference>
<evidence type="ECO:0000313" key="2">
    <source>
        <dbReference type="EMBL" id="MEA5404384.1"/>
    </source>
</evidence>
<dbReference type="Proteomes" id="UP001303899">
    <property type="component" value="Unassembled WGS sequence"/>
</dbReference>
<dbReference type="InterPro" id="IPR001309">
    <property type="entry name" value="Pept_C14_p20"/>
</dbReference>
<dbReference type="InterPro" id="IPR029030">
    <property type="entry name" value="Caspase-like_dom_sf"/>
</dbReference>
<dbReference type="EMBL" id="JAYGIL010000020">
    <property type="protein sequence ID" value="MEA5404384.1"/>
    <property type="molecule type" value="Genomic_DNA"/>
</dbReference>
<sequence length="624" mass="70627">MIALFFNKMLMLFFFFNSQKKAVLSLLFFGFALQISIAQNRSFSPNPTGERRIALVIGNKDYTGVSKLRNPVNDAIDMTNSLKRLGFEVVTLKNADYRTFIDSLYIFTAQLRSSDVVLFYYSGHGVSYNNVNYLLPTDTKIRCLEQIESSGISLNRILIDIASKNVKNSFVFLDACRDLPNLLSCDTRKKNITAPTGLVRPTNNPQGSMVVYATREGSTADDNINERNGMFTGTLLKYLEIPNIGIRSILDSTTAGVRIKTNYRQSPGRYDELEGDFYFLKTRTVISYDDVNKSIQEGEAAFEQKQYDDAFRYYFPHKEHTLFKSFNQGQLGFMYDMGFGVRQDYSEAMKWYLKAAEKGDARAEYNLGVFYERGLGNRQDYKKAAEWYLKAAEHHLADAQFNLGFLYEKGLGVTQNYREATEWYRKAAEQGDSDAQVNLGFIYETAQGGIPQDLKEAVKWYKKASDQGDAEGSYNFARLASSSLSSQELINLYTQAAKQGHIEAQLNLGYLYETSKGTIQNTSQAISWYQKAANQGHPVAQFNLAVMYDATKNSSNQNYDEAINWYQKAAKQGLPLAFYNLGIIYEYGKGVSKNTSLAKDYYKKAAKLGNDSAQKALGRFGMTW</sequence>
<evidence type="ECO:0000259" key="1">
    <source>
        <dbReference type="PROSITE" id="PS50208"/>
    </source>
</evidence>
<dbReference type="PROSITE" id="PS50208">
    <property type="entry name" value="CASPASE_P20"/>
    <property type="match status" value="1"/>
</dbReference>
<organism evidence="2 3">
    <name type="scientific">Arcicella gelida</name>
    <dbReference type="NCBI Taxonomy" id="2984195"/>
    <lineage>
        <taxon>Bacteria</taxon>
        <taxon>Pseudomonadati</taxon>
        <taxon>Bacteroidota</taxon>
        <taxon>Cytophagia</taxon>
        <taxon>Cytophagales</taxon>
        <taxon>Flectobacillaceae</taxon>
        <taxon>Arcicella</taxon>
    </lineage>
</organism>
<dbReference type="SUPFAM" id="SSF52129">
    <property type="entry name" value="Caspase-like"/>
    <property type="match status" value="1"/>
</dbReference>
<name>A0ABU5S7C3_9BACT</name>
<proteinExistence type="predicted"/>
<keyword evidence="3" id="KW-1185">Reference proteome</keyword>